<name>A0ABU3W166_9GAMM</name>
<feature type="transmembrane region" description="Helical" evidence="1">
    <location>
        <begin position="61"/>
        <end position="84"/>
    </location>
</feature>
<comment type="caution">
    <text evidence="2">The sequence shown here is derived from an EMBL/GenBank/DDBJ whole genome shotgun (WGS) entry which is preliminary data.</text>
</comment>
<protein>
    <submittedName>
        <fullName evidence="2">CDP-archaeol synthase</fullName>
    </submittedName>
</protein>
<evidence type="ECO:0000313" key="2">
    <source>
        <dbReference type="EMBL" id="MDV2080279.1"/>
    </source>
</evidence>
<dbReference type="PANTHER" id="PTHR39650:SF1">
    <property type="entry name" value="CDP-ARCHAEOL SYNTHASE"/>
    <property type="match status" value="1"/>
</dbReference>
<evidence type="ECO:0000256" key="1">
    <source>
        <dbReference type="SAM" id="Phobius"/>
    </source>
</evidence>
<organism evidence="2 3">
    <name type="scientific">Marinobacter xestospongiae</name>
    <dbReference type="NCBI Taxonomy" id="994319"/>
    <lineage>
        <taxon>Bacteria</taxon>
        <taxon>Pseudomonadati</taxon>
        <taxon>Pseudomonadota</taxon>
        <taxon>Gammaproteobacteria</taxon>
        <taxon>Pseudomonadales</taxon>
        <taxon>Marinobacteraceae</taxon>
        <taxon>Marinobacter</taxon>
    </lineage>
</organism>
<feature type="transmembrane region" description="Helical" evidence="1">
    <location>
        <begin position="132"/>
        <end position="150"/>
    </location>
</feature>
<keyword evidence="1" id="KW-1133">Transmembrane helix</keyword>
<keyword evidence="3" id="KW-1185">Reference proteome</keyword>
<keyword evidence="1" id="KW-0472">Membrane</keyword>
<dbReference type="EMBL" id="JAWIIJ010000012">
    <property type="protein sequence ID" value="MDV2080279.1"/>
    <property type="molecule type" value="Genomic_DNA"/>
</dbReference>
<dbReference type="RefSeq" id="WP_248169217.1">
    <property type="nucleotide sequence ID" value="NZ_BAABBC010000019.1"/>
</dbReference>
<dbReference type="InterPro" id="IPR032690">
    <property type="entry name" value="CarS"/>
</dbReference>
<dbReference type="Proteomes" id="UP001269819">
    <property type="component" value="Unassembled WGS sequence"/>
</dbReference>
<dbReference type="PANTHER" id="PTHR39650">
    <property type="entry name" value="CDP-ARCHAEOL SYNTHASE"/>
    <property type="match status" value="1"/>
</dbReference>
<keyword evidence="1" id="KW-0812">Transmembrane</keyword>
<dbReference type="Pfam" id="PF01864">
    <property type="entry name" value="CarS-like"/>
    <property type="match status" value="2"/>
</dbReference>
<sequence>MLSLHLFVLLVLANGLPVVAHWLLGRRWRWPVDGGRCWRDGRRVLGDSKTWRGLVAGCLGAGLYGAFWGLGLGFSLTFGALALVGDLISSFIKRRLGLASSARALGLDQVPEALLPLLLAMAWLGIAGLEVLVLVAAFVAANVLCSPWLYRLGIRRHPH</sequence>
<reference evidence="2 3" key="1">
    <citation type="submission" date="2023-10" db="EMBL/GenBank/DDBJ databases">
        <title>Characteristics and mechanism of a salt-tolerant marine origin heterotrophic nitrifying- aerobic denitrifying bacteria Marinobacter xestospongiae HN1.</title>
        <authorList>
            <person name="Qi R."/>
        </authorList>
    </citation>
    <scope>NUCLEOTIDE SEQUENCE [LARGE SCALE GENOMIC DNA]</scope>
    <source>
        <strain evidence="2 3">HN1</strain>
    </source>
</reference>
<proteinExistence type="predicted"/>
<gene>
    <name evidence="2" type="ORF">RYS15_16445</name>
</gene>
<accession>A0ABU3W166</accession>
<evidence type="ECO:0000313" key="3">
    <source>
        <dbReference type="Proteomes" id="UP001269819"/>
    </source>
</evidence>
<feature type="transmembrane region" description="Helical" evidence="1">
    <location>
        <begin position="105"/>
        <end position="126"/>
    </location>
</feature>